<name>A0A7J6WKF8_THATH</name>
<protein>
    <submittedName>
        <fullName evidence="2">Uncharacterized protein</fullName>
    </submittedName>
</protein>
<reference evidence="2 3" key="1">
    <citation type="submission" date="2020-06" db="EMBL/GenBank/DDBJ databases">
        <title>Transcriptomic and genomic resources for Thalictrum thalictroides and T. hernandezii: Facilitating candidate gene discovery in an emerging model plant lineage.</title>
        <authorList>
            <person name="Arias T."/>
            <person name="Riano-Pachon D.M."/>
            <person name="Di Stilio V.S."/>
        </authorList>
    </citation>
    <scope>NUCLEOTIDE SEQUENCE [LARGE SCALE GENOMIC DNA]</scope>
    <source>
        <strain evidence="3">cv. WT478/WT964</strain>
        <tissue evidence="2">Leaves</tissue>
    </source>
</reference>
<feature type="non-terminal residue" evidence="2">
    <location>
        <position position="261"/>
    </location>
</feature>
<keyword evidence="3" id="KW-1185">Reference proteome</keyword>
<feature type="compositionally biased region" description="Polar residues" evidence="1">
    <location>
        <begin position="1"/>
        <end position="55"/>
    </location>
</feature>
<dbReference type="AlphaFoldDB" id="A0A7J6WKF8"/>
<organism evidence="2 3">
    <name type="scientific">Thalictrum thalictroides</name>
    <name type="common">Rue-anemone</name>
    <name type="synonym">Anemone thalictroides</name>
    <dbReference type="NCBI Taxonomy" id="46969"/>
    <lineage>
        <taxon>Eukaryota</taxon>
        <taxon>Viridiplantae</taxon>
        <taxon>Streptophyta</taxon>
        <taxon>Embryophyta</taxon>
        <taxon>Tracheophyta</taxon>
        <taxon>Spermatophyta</taxon>
        <taxon>Magnoliopsida</taxon>
        <taxon>Ranunculales</taxon>
        <taxon>Ranunculaceae</taxon>
        <taxon>Thalictroideae</taxon>
        <taxon>Thalictrum</taxon>
    </lineage>
</organism>
<proteinExistence type="predicted"/>
<feature type="region of interest" description="Disordered" evidence="1">
    <location>
        <begin position="240"/>
        <end position="261"/>
    </location>
</feature>
<evidence type="ECO:0000313" key="3">
    <source>
        <dbReference type="Proteomes" id="UP000554482"/>
    </source>
</evidence>
<evidence type="ECO:0000256" key="1">
    <source>
        <dbReference type="SAM" id="MobiDB-lite"/>
    </source>
</evidence>
<sequence length="261" mass="28124">MIITKPNPNESNETLNLNQPNPTLDTISLSQIPNYAQFPNSTTNYGGCQENNQTPVVGKSPIPARRRGRPPGSTNKKPNLSAKDKGKSVLIDEGDQGGAKKRKFDGITDPNPRGEGDYIPEPINGHQFLEPSQLTLNFISNLMVNPNLTEILVQQGVINPNILGLLQNTNNNQNSSPTSIFQGPYSTVSDDEVFGSIEGNHGTENLNIIDITEVENHGLATTDPSGGIEFRGTAAHLAEMGNKEHLESPLLSPASSGNHKE</sequence>
<gene>
    <name evidence="2" type="ORF">FRX31_012557</name>
</gene>
<accession>A0A7J6WKF8</accession>
<comment type="caution">
    <text evidence="2">The sequence shown here is derived from an EMBL/GenBank/DDBJ whole genome shotgun (WGS) entry which is preliminary data.</text>
</comment>
<dbReference type="Proteomes" id="UP000554482">
    <property type="component" value="Unassembled WGS sequence"/>
</dbReference>
<dbReference type="EMBL" id="JABWDY010014108">
    <property type="protein sequence ID" value="KAF5197856.1"/>
    <property type="molecule type" value="Genomic_DNA"/>
</dbReference>
<evidence type="ECO:0000313" key="2">
    <source>
        <dbReference type="EMBL" id="KAF5197856.1"/>
    </source>
</evidence>
<feature type="region of interest" description="Disordered" evidence="1">
    <location>
        <begin position="1"/>
        <end position="118"/>
    </location>
</feature>